<reference evidence="2 3" key="1">
    <citation type="submission" date="2019-02" db="EMBL/GenBank/DDBJ databases">
        <title>Deep-cultivation of Planctomycetes and their phenomic and genomic characterization uncovers novel biology.</title>
        <authorList>
            <person name="Wiegand S."/>
            <person name="Jogler M."/>
            <person name="Boedeker C."/>
            <person name="Pinto D."/>
            <person name="Vollmers J."/>
            <person name="Rivas-Marin E."/>
            <person name="Kohn T."/>
            <person name="Peeters S.H."/>
            <person name="Heuer A."/>
            <person name="Rast P."/>
            <person name="Oberbeckmann S."/>
            <person name="Bunk B."/>
            <person name="Jeske O."/>
            <person name="Meyerdierks A."/>
            <person name="Storesund J.E."/>
            <person name="Kallscheuer N."/>
            <person name="Luecker S."/>
            <person name="Lage O.M."/>
            <person name="Pohl T."/>
            <person name="Merkel B.J."/>
            <person name="Hornburger P."/>
            <person name="Mueller R.-W."/>
            <person name="Bruemmer F."/>
            <person name="Labrenz M."/>
            <person name="Spormann A.M."/>
            <person name="Op den Camp H."/>
            <person name="Overmann J."/>
            <person name="Amann R."/>
            <person name="Jetten M.S.M."/>
            <person name="Mascher T."/>
            <person name="Medema M.H."/>
            <person name="Devos D.P."/>
            <person name="Kaster A.-K."/>
            <person name="Ovreas L."/>
            <person name="Rohde M."/>
            <person name="Galperin M.Y."/>
            <person name="Jogler C."/>
        </authorList>
    </citation>
    <scope>NUCLEOTIDE SEQUENCE [LARGE SCALE GENOMIC DNA]</scope>
    <source>
        <strain evidence="2 3">ETA_A1</strain>
    </source>
</reference>
<protein>
    <submittedName>
        <fullName evidence="2">Uncharacterized protein</fullName>
    </submittedName>
</protein>
<dbReference type="EMBL" id="CP036273">
    <property type="protein sequence ID" value="QDU19722.1"/>
    <property type="molecule type" value="Genomic_DNA"/>
</dbReference>
<evidence type="ECO:0000313" key="3">
    <source>
        <dbReference type="Proteomes" id="UP000319576"/>
    </source>
</evidence>
<feature type="compositionally biased region" description="Basic residues" evidence="1">
    <location>
        <begin position="56"/>
        <end position="65"/>
    </location>
</feature>
<dbReference type="RefSeq" id="WP_145236109.1">
    <property type="nucleotide sequence ID" value="NZ_CP036273.1"/>
</dbReference>
<evidence type="ECO:0000256" key="1">
    <source>
        <dbReference type="SAM" id="MobiDB-lite"/>
    </source>
</evidence>
<dbReference type="AlphaFoldDB" id="A0A517XQE5"/>
<feature type="region of interest" description="Disordered" evidence="1">
    <location>
        <begin position="1"/>
        <end position="67"/>
    </location>
</feature>
<dbReference type="Proteomes" id="UP000319576">
    <property type="component" value="Chromosome"/>
</dbReference>
<feature type="compositionally biased region" description="Basic and acidic residues" evidence="1">
    <location>
        <begin position="10"/>
        <end position="20"/>
    </location>
</feature>
<proteinExistence type="predicted"/>
<evidence type="ECO:0000313" key="2">
    <source>
        <dbReference type="EMBL" id="QDU19722.1"/>
    </source>
</evidence>
<keyword evidence="3" id="KW-1185">Reference proteome</keyword>
<dbReference type="KEGG" id="uli:ETAA1_16580"/>
<name>A0A517XQE5_9BACT</name>
<gene>
    <name evidence="2" type="ORF">ETAA1_16580</name>
</gene>
<feature type="compositionally biased region" description="Acidic residues" evidence="1">
    <location>
        <begin position="21"/>
        <end position="32"/>
    </location>
</feature>
<accession>A0A517XQE5</accession>
<organism evidence="2 3">
    <name type="scientific">Urbifossiella limnaea</name>
    <dbReference type="NCBI Taxonomy" id="2528023"/>
    <lineage>
        <taxon>Bacteria</taxon>
        <taxon>Pseudomonadati</taxon>
        <taxon>Planctomycetota</taxon>
        <taxon>Planctomycetia</taxon>
        <taxon>Gemmatales</taxon>
        <taxon>Gemmataceae</taxon>
        <taxon>Urbifossiella</taxon>
    </lineage>
</organism>
<sequence length="127" mass="14096">MAGRTLSRRALRDEHDHVEADASDDTVDDDDTSAPAKKPRARKTAAKAAKVPKVPAKPRVRKRTAKVPPRMVARWAVCDGGLKRVAVFEYRDRVGADARLAEYRERKTGTYCLQLVKDPYEPPAAAV</sequence>